<organism evidence="1 2">
    <name type="scientific">Rhizobium jaguaris</name>
    <dbReference type="NCBI Taxonomy" id="1312183"/>
    <lineage>
        <taxon>Bacteria</taxon>
        <taxon>Pseudomonadati</taxon>
        <taxon>Pseudomonadota</taxon>
        <taxon>Alphaproteobacteria</taxon>
        <taxon>Hyphomicrobiales</taxon>
        <taxon>Rhizobiaceae</taxon>
        <taxon>Rhizobium/Agrobacterium group</taxon>
        <taxon>Rhizobium</taxon>
    </lineage>
</organism>
<dbReference type="KEGG" id="rjg:CCGE525_18750"/>
<dbReference type="EMBL" id="CP032694">
    <property type="protein sequence ID" value="AYG60627.1"/>
    <property type="molecule type" value="Genomic_DNA"/>
</dbReference>
<reference evidence="1 2" key="1">
    <citation type="submission" date="2018-10" db="EMBL/GenBank/DDBJ databases">
        <title>Rhizobium etli, R. leguminosarum and a new Rhizobium genospecies from Phaseolus dumosus.</title>
        <authorList>
            <person name="Ramirez-Puebla S.T."/>
            <person name="Rogel-Hernandez M.A."/>
            <person name="Guerrero G."/>
            <person name="Ormeno-Orrillo E."/>
            <person name="Martinez-Romero J.C."/>
            <person name="Negrete-Yankelevich S."/>
            <person name="Martinez-Romero E."/>
        </authorList>
    </citation>
    <scope>NUCLEOTIDE SEQUENCE [LARGE SCALE GENOMIC DNA]</scope>
    <source>
        <strain evidence="1 2">CCGE525</strain>
    </source>
</reference>
<dbReference type="Proteomes" id="UP000282195">
    <property type="component" value="Chromosome"/>
</dbReference>
<sequence length="54" mass="5840">MRSMVWPKGNIPLNDGQPCSADDIAETVLFLASERSRHITGTPIFIDGGQGLLI</sequence>
<accession>A0A387FSE2</accession>
<dbReference type="Pfam" id="PF13561">
    <property type="entry name" value="adh_short_C2"/>
    <property type="match status" value="1"/>
</dbReference>
<evidence type="ECO:0000313" key="2">
    <source>
        <dbReference type="Proteomes" id="UP000282195"/>
    </source>
</evidence>
<dbReference type="InterPro" id="IPR002347">
    <property type="entry name" value="SDR_fam"/>
</dbReference>
<dbReference type="OrthoDB" id="9812986at2"/>
<evidence type="ECO:0000313" key="1">
    <source>
        <dbReference type="EMBL" id="AYG60627.1"/>
    </source>
</evidence>
<dbReference type="AlphaFoldDB" id="A0A387FSE2"/>
<protein>
    <submittedName>
        <fullName evidence="1">SDR family oxidoreductase</fullName>
    </submittedName>
</protein>
<keyword evidence="2" id="KW-1185">Reference proteome</keyword>
<dbReference type="SUPFAM" id="SSF51735">
    <property type="entry name" value="NAD(P)-binding Rossmann-fold domains"/>
    <property type="match status" value="1"/>
</dbReference>
<proteinExistence type="predicted"/>
<gene>
    <name evidence="1" type="ORF">CCGE525_18750</name>
</gene>
<dbReference type="Gene3D" id="3.40.50.720">
    <property type="entry name" value="NAD(P)-binding Rossmann-like Domain"/>
    <property type="match status" value="1"/>
</dbReference>
<dbReference type="InterPro" id="IPR036291">
    <property type="entry name" value="NAD(P)-bd_dom_sf"/>
</dbReference>
<name>A0A387FSE2_9HYPH</name>